<evidence type="ECO:0000259" key="7">
    <source>
        <dbReference type="Pfam" id="PF17827"/>
    </source>
</evidence>
<dbReference type="Gene3D" id="1.10.8.10">
    <property type="entry name" value="DNA helicase RuvA subunit, C-terminal domain"/>
    <property type="match status" value="1"/>
</dbReference>
<evidence type="ECO:0000259" key="6">
    <source>
        <dbReference type="Pfam" id="PF05175"/>
    </source>
</evidence>
<dbReference type="InterPro" id="IPR050320">
    <property type="entry name" value="N5-glutamine_MTase"/>
</dbReference>
<organism evidence="8 9">
    <name type="scientific">Jonquetella anthropi DSM 22815</name>
    <dbReference type="NCBI Taxonomy" id="885272"/>
    <lineage>
        <taxon>Bacteria</taxon>
        <taxon>Thermotogati</taxon>
        <taxon>Synergistota</taxon>
        <taxon>Synergistia</taxon>
        <taxon>Synergistales</taxon>
        <taxon>Dethiosulfovibrionaceae</taxon>
        <taxon>Jonquetella</taxon>
    </lineage>
</organism>
<dbReference type="EC" id="2.1.1.297" evidence="1"/>
<gene>
    <name evidence="8" type="ORF">JonanDRAFT_1287</name>
</gene>
<protein>
    <recommendedName>
        <fullName evidence="1">peptide chain release factor N(5)-glutamine methyltransferase</fullName>
        <ecNumber evidence="1">2.1.1.297</ecNumber>
    </recommendedName>
</protein>
<dbReference type="NCBIfam" id="TIGR03534">
    <property type="entry name" value="RF_mod_PrmC"/>
    <property type="match status" value="1"/>
</dbReference>
<dbReference type="Pfam" id="PF17827">
    <property type="entry name" value="PrmC_N"/>
    <property type="match status" value="1"/>
</dbReference>
<accession>H0UM75</accession>
<dbReference type="InterPro" id="IPR040758">
    <property type="entry name" value="PrmC_N"/>
</dbReference>
<dbReference type="RefSeq" id="WP_008521735.1">
    <property type="nucleotide sequence ID" value="NZ_CM001376.1"/>
</dbReference>
<dbReference type="Gene3D" id="3.40.50.150">
    <property type="entry name" value="Vaccinia Virus protein VP39"/>
    <property type="match status" value="1"/>
</dbReference>
<evidence type="ECO:0000256" key="5">
    <source>
        <dbReference type="ARBA" id="ARBA00048391"/>
    </source>
</evidence>
<evidence type="ECO:0000256" key="3">
    <source>
        <dbReference type="ARBA" id="ARBA00022679"/>
    </source>
</evidence>
<evidence type="ECO:0000256" key="1">
    <source>
        <dbReference type="ARBA" id="ARBA00012771"/>
    </source>
</evidence>
<dbReference type="EMBL" id="CM001376">
    <property type="protein sequence ID" value="EHM13651.1"/>
    <property type="molecule type" value="Genomic_DNA"/>
</dbReference>
<keyword evidence="3 8" id="KW-0808">Transferase</keyword>
<reference evidence="8 9" key="1">
    <citation type="submission" date="2011-11" db="EMBL/GenBank/DDBJ databases">
        <title>The Noncontiguous Finished genome of Jonquetella anthropi DSM 22815.</title>
        <authorList>
            <consortium name="US DOE Joint Genome Institute (JGI-PGF)"/>
            <person name="Lucas S."/>
            <person name="Copeland A."/>
            <person name="Lapidus A."/>
            <person name="Glavina del Rio T."/>
            <person name="Dalin E."/>
            <person name="Tice H."/>
            <person name="Bruce D."/>
            <person name="Goodwin L."/>
            <person name="Pitluck S."/>
            <person name="Peters L."/>
            <person name="Mikhailova N."/>
            <person name="Held B."/>
            <person name="Kyrpides N."/>
            <person name="Mavromatis K."/>
            <person name="Ivanova N."/>
            <person name="Markowitz V."/>
            <person name="Cheng J.-F."/>
            <person name="Hugenholtz P."/>
            <person name="Woyke T."/>
            <person name="Wu D."/>
            <person name="Gronow S."/>
            <person name="Wellnitz S."/>
            <person name="Brambilla E."/>
            <person name="Klenk H.-P."/>
            <person name="Eisen J.A."/>
        </authorList>
    </citation>
    <scope>NUCLEOTIDE SEQUENCE [LARGE SCALE GENOMIC DNA]</scope>
    <source>
        <strain evidence="8 9">DSM 22815</strain>
    </source>
</reference>
<dbReference type="CDD" id="cd02440">
    <property type="entry name" value="AdoMet_MTases"/>
    <property type="match status" value="1"/>
</dbReference>
<dbReference type="PROSITE" id="PS00092">
    <property type="entry name" value="N6_MTASE"/>
    <property type="match status" value="1"/>
</dbReference>
<dbReference type="HOGENOM" id="CLU_018398_3_1_0"/>
<dbReference type="STRING" id="885272.JonanDRAFT_1287"/>
<keyword evidence="4" id="KW-0949">S-adenosyl-L-methionine</keyword>
<dbReference type="InterPro" id="IPR019874">
    <property type="entry name" value="RF_methyltr_PrmC"/>
</dbReference>
<dbReference type="GO" id="GO:0102559">
    <property type="term" value="F:peptide chain release factor N(5)-glutamine methyltransferase activity"/>
    <property type="evidence" value="ECO:0007669"/>
    <property type="project" value="UniProtKB-EC"/>
</dbReference>
<dbReference type="AlphaFoldDB" id="H0UM75"/>
<evidence type="ECO:0000313" key="8">
    <source>
        <dbReference type="EMBL" id="EHM13651.1"/>
    </source>
</evidence>
<dbReference type="Proteomes" id="UP000003806">
    <property type="component" value="Chromosome"/>
</dbReference>
<dbReference type="InterPro" id="IPR004556">
    <property type="entry name" value="HemK-like"/>
</dbReference>
<dbReference type="OrthoDB" id="9800643at2"/>
<evidence type="ECO:0000256" key="2">
    <source>
        <dbReference type="ARBA" id="ARBA00022603"/>
    </source>
</evidence>
<feature type="domain" description="Methyltransferase small" evidence="6">
    <location>
        <begin position="103"/>
        <end position="198"/>
    </location>
</feature>
<sequence length="285" mass="31217">MRLELPDQSSLGAWRRALIKELADFPSPAVEADALLGGLFGWNRTALHARLQDPVGAEEARVISSALCRRLNREPVQYITGRCQFWGRNLKVLPGCLVPRPETEFLVQAVLSRFKAGTFLDWGTGTGCIALSLLTEQPKARAVMAEINPRSIKCAWENLKEAGLLSRALLWHSRTPDDIPGGPFDLIISNPPYVPSGQVDGLMPEVSQWEPRVALDGGPDGLVPYGPLIYFARSRLVPGGLLAVEFGGASQVQSLRQMAEGLSELECGADLSGEKRYFLWQKPEA</sequence>
<dbReference type="GO" id="GO:0032259">
    <property type="term" value="P:methylation"/>
    <property type="evidence" value="ECO:0007669"/>
    <property type="project" value="UniProtKB-KW"/>
</dbReference>
<dbReference type="NCBIfam" id="TIGR00536">
    <property type="entry name" value="hemK_fam"/>
    <property type="match status" value="1"/>
</dbReference>
<comment type="catalytic activity">
    <reaction evidence="5">
        <text>L-glutaminyl-[peptide chain release factor] + S-adenosyl-L-methionine = N(5)-methyl-L-glutaminyl-[peptide chain release factor] + S-adenosyl-L-homocysteine + H(+)</text>
        <dbReference type="Rhea" id="RHEA:42896"/>
        <dbReference type="Rhea" id="RHEA-COMP:10271"/>
        <dbReference type="Rhea" id="RHEA-COMP:10272"/>
        <dbReference type="ChEBI" id="CHEBI:15378"/>
        <dbReference type="ChEBI" id="CHEBI:30011"/>
        <dbReference type="ChEBI" id="CHEBI:57856"/>
        <dbReference type="ChEBI" id="CHEBI:59789"/>
        <dbReference type="ChEBI" id="CHEBI:61891"/>
        <dbReference type="EC" id="2.1.1.297"/>
    </reaction>
</comment>
<dbReference type="Pfam" id="PF05175">
    <property type="entry name" value="MTS"/>
    <property type="match status" value="1"/>
</dbReference>
<evidence type="ECO:0000256" key="4">
    <source>
        <dbReference type="ARBA" id="ARBA00022691"/>
    </source>
</evidence>
<dbReference type="SUPFAM" id="SSF53335">
    <property type="entry name" value="S-adenosyl-L-methionine-dependent methyltransferases"/>
    <property type="match status" value="1"/>
</dbReference>
<evidence type="ECO:0000313" key="9">
    <source>
        <dbReference type="Proteomes" id="UP000003806"/>
    </source>
</evidence>
<keyword evidence="9" id="KW-1185">Reference proteome</keyword>
<dbReference type="InterPro" id="IPR029063">
    <property type="entry name" value="SAM-dependent_MTases_sf"/>
</dbReference>
<name>H0UM75_9BACT</name>
<dbReference type="PANTHER" id="PTHR18895">
    <property type="entry name" value="HEMK METHYLTRANSFERASE"/>
    <property type="match status" value="1"/>
</dbReference>
<dbReference type="InterPro" id="IPR007848">
    <property type="entry name" value="Small_mtfrase_dom"/>
</dbReference>
<dbReference type="eggNOG" id="COG2890">
    <property type="taxonomic scope" value="Bacteria"/>
</dbReference>
<feature type="domain" description="Release factor glutamine methyltransferase N-terminal" evidence="7">
    <location>
        <begin position="14"/>
        <end position="81"/>
    </location>
</feature>
<dbReference type="GO" id="GO:0003676">
    <property type="term" value="F:nucleic acid binding"/>
    <property type="evidence" value="ECO:0007669"/>
    <property type="project" value="InterPro"/>
</dbReference>
<proteinExistence type="predicted"/>
<dbReference type="PANTHER" id="PTHR18895:SF74">
    <property type="entry name" value="MTRF1L RELEASE FACTOR GLUTAMINE METHYLTRANSFERASE"/>
    <property type="match status" value="1"/>
</dbReference>
<dbReference type="InterPro" id="IPR002052">
    <property type="entry name" value="DNA_methylase_N6_adenine_CS"/>
</dbReference>
<keyword evidence="2 8" id="KW-0489">Methyltransferase</keyword>